<sequence>MRTIAVMGLLSFIFGCNHPEKAIPAVTIDLLNFSVAGNKVGKPVAADSPFASELADSSVYAPRGKGLELGTNGGLLDRVFVTLGEFDGTFFAEGKPMELHTATSEQDIRERIGDPYWTDREDGEAILFYEYQDGNVEVQYEFPDGMKLGYITISRAGVLADPEQRKLYGVDKPWPPQ</sequence>
<evidence type="ECO:0008006" key="3">
    <source>
        <dbReference type="Google" id="ProtNLM"/>
    </source>
</evidence>
<dbReference type="AlphaFoldDB" id="A0A5C6DY12"/>
<dbReference type="RefSeq" id="WP_146600865.1">
    <property type="nucleotide sequence ID" value="NZ_SJPY01000005.1"/>
</dbReference>
<dbReference type="Proteomes" id="UP000315471">
    <property type="component" value="Unassembled WGS sequence"/>
</dbReference>
<gene>
    <name evidence="1" type="ORF">Q31b_36280</name>
</gene>
<dbReference type="OrthoDB" id="216943at2"/>
<proteinExistence type="predicted"/>
<dbReference type="PROSITE" id="PS51257">
    <property type="entry name" value="PROKAR_LIPOPROTEIN"/>
    <property type="match status" value="1"/>
</dbReference>
<reference evidence="1 2" key="1">
    <citation type="submission" date="2019-02" db="EMBL/GenBank/DDBJ databases">
        <title>Deep-cultivation of Planctomycetes and their phenomic and genomic characterization uncovers novel biology.</title>
        <authorList>
            <person name="Wiegand S."/>
            <person name="Jogler M."/>
            <person name="Boedeker C."/>
            <person name="Pinto D."/>
            <person name="Vollmers J."/>
            <person name="Rivas-Marin E."/>
            <person name="Kohn T."/>
            <person name="Peeters S.H."/>
            <person name="Heuer A."/>
            <person name="Rast P."/>
            <person name="Oberbeckmann S."/>
            <person name="Bunk B."/>
            <person name="Jeske O."/>
            <person name="Meyerdierks A."/>
            <person name="Storesund J.E."/>
            <person name="Kallscheuer N."/>
            <person name="Luecker S."/>
            <person name="Lage O.M."/>
            <person name="Pohl T."/>
            <person name="Merkel B.J."/>
            <person name="Hornburger P."/>
            <person name="Mueller R.-W."/>
            <person name="Bruemmer F."/>
            <person name="Labrenz M."/>
            <person name="Spormann A.M."/>
            <person name="Op Den Camp H."/>
            <person name="Overmann J."/>
            <person name="Amann R."/>
            <person name="Jetten M.S.M."/>
            <person name="Mascher T."/>
            <person name="Medema M.H."/>
            <person name="Devos D.P."/>
            <person name="Kaster A.-K."/>
            <person name="Ovreas L."/>
            <person name="Rohde M."/>
            <person name="Galperin M.Y."/>
            <person name="Jogler C."/>
        </authorList>
    </citation>
    <scope>NUCLEOTIDE SEQUENCE [LARGE SCALE GENOMIC DNA]</scope>
    <source>
        <strain evidence="1 2">Q31b</strain>
    </source>
</reference>
<evidence type="ECO:0000313" key="2">
    <source>
        <dbReference type="Proteomes" id="UP000315471"/>
    </source>
</evidence>
<evidence type="ECO:0000313" key="1">
    <source>
        <dbReference type="EMBL" id="TWU40281.1"/>
    </source>
</evidence>
<name>A0A5C6DY12_9BACT</name>
<accession>A0A5C6DY12</accession>
<organism evidence="1 2">
    <name type="scientific">Novipirellula aureliae</name>
    <dbReference type="NCBI Taxonomy" id="2527966"/>
    <lineage>
        <taxon>Bacteria</taxon>
        <taxon>Pseudomonadati</taxon>
        <taxon>Planctomycetota</taxon>
        <taxon>Planctomycetia</taxon>
        <taxon>Pirellulales</taxon>
        <taxon>Pirellulaceae</taxon>
        <taxon>Novipirellula</taxon>
    </lineage>
</organism>
<keyword evidence="2" id="KW-1185">Reference proteome</keyword>
<comment type="caution">
    <text evidence="1">The sequence shown here is derived from an EMBL/GenBank/DDBJ whole genome shotgun (WGS) entry which is preliminary data.</text>
</comment>
<dbReference type="EMBL" id="SJPY01000005">
    <property type="protein sequence ID" value="TWU40281.1"/>
    <property type="molecule type" value="Genomic_DNA"/>
</dbReference>
<protein>
    <recommendedName>
        <fullName evidence="3">Lipoprotein</fullName>
    </recommendedName>
</protein>